<dbReference type="AlphaFoldDB" id="A0AAN6JS00"/>
<name>A0AAN6JS00_9BASI</name>
<comment type="caution">
    <text evidence="2">The sequence shown here is derived from an EMBL/GenBank/DDBJ whole genome shotgun (WGS) entry which is preliminary data.</text>
</comment>
<dbReference type="EMBL" id="JAPDMZ010000072">
    <property type="protein sequence ID" value="KAK0551786.1"/>
    <property type="molecule type" value="Genomic_DNA"/>
</dbReference>
<evidence type="ECO:0000313" key="3">
    <source>
        <dbReference type="Proteomes" id="UP001176517"/>
    </source>
</evidence>
<sequence length="641" mass="69537">MLGLTLGISSVFALLLSFGALYPYIQYTRYHFPATKPSQLAQPPLNPHYCEQIPELAHCDDIAVHRPSGHAYFTCDDTRLWKDPLRLRTDDAPTSRKGGSIWHLDLNDPASVPHPLDLGGLPAGGFHPAGITLTTVNFTQHNHSDPSGIMLLVSNYPESASATGSAPHPGVVDVLVHDLGSASSKLRHHRRLGPSHFHANWRGSTPLKGRERVEEADAGTQLSPWRLSVFLEQESAPLPPDVAGSGPDLSIPSFFFSSAPVLSETANLTALRRPIHTDGDAEDEQDFFPHLAKPNPLAYLTDAFLPGSASRAHVNLIKPPAHIYVYVAQAATSMPSSDGTMAVSSGLLGGGSASSSSAGALPGYPPIPRAWDGGGEAAGRNNSASSVFVLGTTASRSGVHEYEQHWVRPIPSLLRLFIELPTYTAAKRKHYGGEKAVSIWNDKAVIFAYTPQFVTFMSQQFDNVQSAIGNDVLGRFWTAGSLGGSDAARKWLNHLRKKSSSDSASASSSKELTPPAPRRPPTTVNQITHLYRHGPSVAHPWETERLRAPREAGMFLPKEFYSTPIYRSAPAPLPEEDDVGQFRALTLQPVEGGKRVKTMGFLPTLPTGLEVDHERGWVLVSSVWDERGAARCEIPKHWAEP</sequence>
<gene>
    <name evidence="2" type="ORF">OC846_003171</name>
</gene>
<organism evidence="2 3">
    <name type="scientific">Tilletia horrida</name>
    <dbReference type="NCBI Taxonomy" id="155126"/>
    <lineage>
        <taxon>Eukaryota</taxon>
        <taxon>Fungi</taxon>
        <taxon>Dikarya</taxon>
        <taxon>Basidiomycota</taxon>
        <taxon>Ustilaginomycotina</taxon>
        <taxon>Exobasidiomycetes</taxon>
        <taxon>Tilletiales</taxon>
        <taxon>Tilletiaceae</taxon>
        <taxon>Tilletia</taxon>
    </lineage>
</organism>
<dbReference type="Gene3D" id="2.120.10.30">
    <property type="entry name" value="TolB, C-terminal domain"/>
    <property type="match status" value="1"/>
</dbReference>
<feature type="region of interest" description="Disordered" evidence="1">
    <location>
        <begin position="499"/>
        <end position="523"/>
    </location>
</feature>
<feature type="compositionally biased region" description="Low complexity" evidence="1">
    <location>
        <begin position="501"/>
        <end position="510"/>
    </location>
</feature>
<reference evidence="2" key="1">
    <citation type="journal article" date="2023" name="PhytoFront">
        <title>Draft Genome Resources of Seven Strains of Tilletia horrida, Causal Agent of Kernel Smut of Rice.</title>
        <authorList>
            <person name="Khanal S."/>
            <person name="Antony Babu S."/>
            <person name="Zhou X.G."/>
        </authorList>
    </citation>
    <scope>NUCLEOTIDE SEQUENCE</scope>
    <source>
        <strain evidence="2">TX6</strain>
    </source>
</reference>
<accession>A0AAN6JS00</accession>
<evidence type="ECO:0000256" key="1">
    <source>
        <dbReference type="SAM" id="MobiDB-lite"/>
    </source>
</evidence>
<dbReference type="InterPro" id="IPR011042">
    <property type="entry name" value="6-blade_b-propeller_TolB-like"/>
</dbReference>
<keyword evidence="3" id="KW-1185">Reference proteome</keyword>
<evidence type="ECO:0000313" key="2">
    <source>
        <dbReference type="EMBL" id="KAK0551786.1"/>
    </source>
</evidence>
<proteinExistence type="predicted"/>
<dbReference type="Proteomes" id="UP001176517">
    <property type="component" value="Unassembled WGS sequence"/>
</dbReference>
<protein>
    <submittedName>
        <fullName evidence="2">Uncharacterized protein</fullName>
    </submittedName>
</protein>